<reference evidence="1" key="1">
    <citation type="submission" date="2020-07" db="EMBL/GenBank/DDBJ databases">
        <title>Clarias magur genome sequencing, assembly and annotation.</title>
        <authorList>
            <person name="Kushwaha B."/>
            <person name="Kumar R."/>
            <person name="Das P."/>
            <person name="Joshi C.G."/>
            <person name="Kumar D."/>
            <person name="Nagpure N.S."/>
            <person name="Pandey M."/>
            <person name="Agarwal S."/>
            <person name="Srivastava S."/>
            <person name="Singh M."/>
            <person name="Sahoo L."/>
            <person name="Jayasankar P."/>
            <person name="Meher P.K."/>
            <person name="Koringa P.G."/>
            <person name="Iquebal M.A."/>
            <person name="Das S.P."/>
            <person name="Bit A."/>
            <person name="Patnaik S."/>
            <person name="Patel N."/>
            <person name="Shah T.M."/>
            <person name="Hinsu A."/>
            <person name="Jena J.K."/>
        </authorList>
    </citation>
    <scope>NUCLEOTIDE SEQUENCE</scope>
    <source>
        <strain evidence="1">CIFAMagur01</strain>
        <tissue evidence="1">Testis</tissue>
    </source>
</reference>
<name>A0A8J4X7C0_CLAMG</name>
<accession>A0A8J4X7C0</accession>
<dbReference type="Proteomes" id="UP000727407">
    <property type="component" value="Unassembled WGS sequence"/>
</dbReference>
<dbReference type="AlphaFoldDB" id="A0A8J4X7C0"/>
<keyword evidence="2" id="KW-1185">Reference proteome</keyword>
<protein>
    <submittedName>
        <fullName evidence="1">Uncharacterized protein</fullName>
    </submittedName>
</protein>
<gene>
    <name evidence="1" type="ORF">DAT39_003156</name>
</gene>
<evidence type="ECO:0000313" key="1">
    <source>
        <dbReference type="EMBL" id="KAF5907082.1"/>
    </source>
</evidence>
<evidence type="ECO:0000313" key="2">
    <source>
        <dbReference type="Proteomes" id="UP000727407"/>
    </source>
</evidence>
<proteinExistence type="predicted"/>
<sequence length="52" mass="6186">MDTRTPLRLVRMLPRRAISSVWPVDASEMARSAFGRTLHYKYFTRSWQKVSE</sequence>
<dbReference type="EMBL" id="QNUK01000025">
    <property type="protein sequence ID" value="KAF5907082.1"/>
    <property type="molecule type" value="Genomic_DNA"/>
</dbReference>
<comment type="caution">
    <text evidence="1">The sequence shown here is derived from an EMBL/GenBank/DDBJ whole genome shotgun (WGS) entry which is preliminary data.</text>
</comment>
<organism evidence="1 2">
    <name type="scientific">Clarias magur</name>
    <name type="common">Asian catfish</name>
    <name type="synonym">Macropteronotus magur</name>
    <dbReference type="NCBI Taxonomy" id="1594786"/>
    <lineage>
        <taxon>Eukaryota</taxon>
        <taxon>Metazoa</taxon>
        <taxon>Chordata</taxon>
        <taxon>Craniata</taxon>
        <taxon>Vertebrata</taxon>
        <taxon>Euteleostomi</taxon>
        <taxon>Actinopterygii</taxon>
        <taxon>Neopterygii</taxon>
        <taxon>Teleostei</taxon>
        <taxon>Ostariophysi</taxon>
        <taxon>Siluriformes</taxon>
        <taxon>Clariidae</taxon>
        <taxon>Clarias</taxon>
    </lineage>
</organism>